<evidence type="ECO:0000313" key="2">
    <source>
        <dbReference type="Proteomes" id="UP000717585"/>
    </source>
</evidence>
<reference evidence="1" key="1">
    <citation type="submission" date="2021-05" db="EMBL/GenBank/DDBJ databases">
        <title>A free-living protist that lacks canonical eukaryotic 1 DNA replication and segregation systems.</title>
        <authorList>
            <person name="Salas-Leiva D.E."/>
            <person name="Tromer E.C."/>
            <person name="Curtis B.A."/>
            <person name="Jerlstrom-Hultqvist J."/>
            <person name="Kolisko M."/>
            <person name="Yi Z."/>
            <person name="Salas-Leiva J.S."/>
            <person name="Gallot-Lavallee L."/>
            <person name="Kops G.J.P.L."/>
            <person name="Archibald J.M."/>
            <person name="Simpson A.G.B."/>
            <person name="Roger A.J."/>
        </authorList>
    </citation>
    <scope>NUCLEOTIDE SEQUENCE</scope>
    <source>
        <strain evidence="1">BICM</strain>
    </source>
</reference>
<dbReference type="OrthoDB" id="1879at2759"/>
<evidence type="ECO:0000313" key="1">
    <source>
        <dbReference type="EMBL" id="KAG9394226.1"/>
    </source>
</evidence>
<accession>A0A8J6E2E4</accession>
<dbReference type="Proteomes" id="UP000717585">
    <property type="component" value="Unassembled WGS sequence"/>
</dbReference>
<organism evidence="1 2">
    <name type="scientific">Carpediemonas membranifera</name>
    <dbReference type="NCBI Taxonomy" id="201153"/>
    <lineage>
        <taxon>Eukaryota</taxon>
        <taxon>Metamonada</taxon>
        <taxon>Carpediemonas-like organisms</taxon>
        <taxon>Carpediemonas</taxon>
    </lineage>
</organism>
<proteinExistence type="predicted"/>
<dbReference type="Gene3D" id="3.40.50.300">
    <property type="entry name" value="P-loop containing nucleotide triphosphate hydrolases"/>
    <property type="match status" value="1"/>
</dbReference>
<keyword evidence="2" id="KW-1185">Reference proteome</keyword>
<protein>
    <submittedName>
        <fullName evidence="1">Intron-binding protein aquarius</fullName>
    </submittedName>
</protein>
<dbReference type="EMBL" id="JAHDYR010000016">
    <property type="protein sequence ID" value="KAG9394226.1"/>
    <property type="molecule type" value="Genomic_DNA"/>
</dbReference>
<comment type="caution">
    <text evidence="1">The sequence shown here is derived from an EMBL/GenBank/DDBJ whole genome shotgun (WGS) entry which is preliminary data.</text>
</comment>
<gene>
    <name evidence="1" type="ORF">J8273_4328</name>
</gene>
<dbReference type="InterPro" id="IPR027417">
    <property type="entry name" value="P-loop_NTPase"/>
</dbReference>
<dbReference type="AlphaFoldDB" id="A0A8J6E2E4"/>
<sequence>MATEDIVSKSLWLDAAPTIANAMNLVTEWLSNADEGSNAPDLQGPCLLLLIRQHAHLETPEADTEALSTAVIRILSGILRSLLETRPKKQDLAPVCIYASFLAYFSPDSLVYDVSAFDPTSPPLLVLLCILGRLYPSDTALKNTLADVTVLVPTDVCMHAATVALHYKLVPCRTPTPSLVRLQLAALLSELFERSVALDEVGPLLSESDPIALVDIITASCPALAPAPMLPAFDPKSTKDAKALANTTLELLKPKTPKQQHGKGSFKLDRGTGVEYRVPTAIGGAAIHGPARIHMASARMLGKAPVRSYQDVAMETATSGQRVLVISRTTFETAHLANQLIDAGKSRSRVLTLSPGPLSAANQCDSMIALRQNHIQRCNEILAMLGQPADVSDAKTARYHLLVTVKPALDRLSACDDPIYPFQSVIELEFMEAAPKLKALPLFIEQVYAEVIIGTAEEVLRATELKPLRFSAVVAPSCVPVASLAAVEAFLPLVSFESFILWDAGDPLAPPHIRPHILPRKGTLTAESTRPVTNVHFIPVSMTPTEQQQAYDDGRHWSGEARAGADWANAEEAEYAVALFMLLRLHGVAAEGIAIGSPYQGQVEEVRRICHMRCDDFDDLFMMPCQIESLDRLISSKILIVSLCRTVQATTCPLPPSFVPSLQALGSTVFVIGKQSLWAGVEGEQGVFRPLGQYAWSDAVAGDEDSGVPELGSLGNVRQLGTRVFTEGNEAWEEIQE</sequence>
<name>A0A8J6E2E4_9EUKA</name>